<feature type="compositionally biased region" description="Basic and acidic residues" evidence="2">
    <location>
        <begin position="389"/>
        <end position="414"/>
    </location>
</feature>
<evidence type="ECO:0000313" key="5">
    <source>
        <dbReference type="Proteomes" id="UP001519271"/>
    </source>
</evidence>
<feature type="region of interest" description="Disordered" evidence="2">
    <location>
        <begin position="389"/>
        <end position="417"/>
    </location>
</feature>
<keyword evidence="3" id="KW-0472">Membrane</keyword>
<reference evidence="4 5" key="1">
    <citation type="submission" date="2021-03" db="EMBL/GenBank/DDBJ databases">
        <title>Genomic Encyclopedia of Type Strains, Phase IV (KMG-IV): sequencing the most valuable type-strain genomes for metagenomic binning, comparative biology and taxonomic classification.</title>
        <authorList>
            <person name="Goeker M."/>
        </authorList>
    </citation>
    <scope>NUCLEOTIDE SEQUENCE [LARGE SCALE GENOMIC DNA]</scope>
    <source>
        <strain evidence="4 5">DSM 6139</strain>
    </source>
</reference>
<evidence type="ECO:0000313" key="4">
    <source>
        <dbReference type="EMBL" id="MBP1920014.1"/>
    </source>
</evidence>
<protein>
    <submittedName>
        <fullName evidence="4">ElaB/YqjD/DUF883 family membrane-anchored ribosome-binding protein</fullName>
    </submittedName>
</protein>
<keyword evidence="5" id="KW-1185">Reference proteome</keyword>
<keyword evidence="3" id="KW-0812">Transmembrane</keyword>
<accession>A0ABS4G649</accession>
<name>A0ABS4G649_9CLOT</name>
<dbReference type="EMBL" id="JAGGKC010000022">
    <property type="protein sequence ID" value="MBP1920014.1"/>
    <property type="molecule type" value="Genomic_DNA"/>
</dbReference>
<dbReference type="RefSeq" id="WP_209460194.1">
    <property type="nucleotide sequence ID" value="NZ_JAGGKC010000022.1"/>
</dbReference>
<feature type="transmembrane region" description="Helical" evidence="3">
    <location>
        <begin position="103"/>
        <end position="120"/>
    </location>
</feature>
<feature type="compositionally biased region" description="Basic and acidic residues" evidence="2">
    <location>
        <begin position="449"/>
        <end position="458"/>
    </location>
</feature>
<evidence type="ECO:0000256" key="3">
    <source>
        <dbReference type="SAM" id="Phobius"/>
    </source>
</evidence>
<keyword evidence="3" id="KW-1133">Transmembrane helix</keyword>
<evidence type="ECO:0000256" key="2">
    <source>
        <dbReference type="SAM" id="MobiDB-lite"/>
    </source>
</evidence>
<feature type="region of interest" description="Disordered" evidence="2">
    <location>
        <begin position="449"/>
        <end position="471"/>
    </location>
</feature>
<proteinExistence type="predicted"/>
<gene>
    <name evidence="4" type="ORF">J2Z34_002512</name>
</gene>
<evidence type="ECO:0000256" key="1">
    <source>
        <dbReference type="SAM" id="Coils"/>
    </source>
</evidence>
<dbReference type="PANTHER" id="PTHR47372">
    <property type="entry name" value="DAUER UP-REGULATED-RELATED"/>
    <property type="match status" value="1"/>
</dbReference>
<sequence length="647" mass="72487">MDKKTFKKVEKFIEKGEDFARDLVPKAKDTFSDLKESAISVYEKGLEGAQMLIEKGEKFREESQAAASKKADEVVELVSAKADEAKSVALRGVPEKKKNTGKIAAGVAVGALAAAAYAYYKTQQLKNERLKEDYSVKMKRWSELEKDLLEAEAGDVMQPVKVVPKKVYAEGSNARLTDNIVVRISKSVGETFDPTQEGEVLTGVGIAGAIKDKAASGYESIKKKVEEAKVQIKLGKMEAGDKLEEITDKVQDIDIVETVKETVDEAKLQAHLGTLDTKEKFEELKDKAVDLKNKAANTVDDLTDRFTEAKPEGFTPNIEEGLKENHFDLKDIGRKLDNLKDKAIDKFEDIKEDAGEIVEKVKDKAEDLQEDAGELFEKAKDKAENLKEDAGEMLEKAKDKIEDIKEGTDEKAEDYQEDAGVLLENANDKIEDIKEDTSEKIAEVREEAEEFKENRMSSEFEDDLKDPQIPDIGDVAAEEPYEPLGGEEYDEVSFKSEDTMTKVKNVTEKVAGTISEVAGTVKGKLIPEEPYYEKELMEYEVTIHNGGEEDYYFNPLLIQKYDVKKRQVEIRPIHKEGTTLESIVIRPGETYTAKLAVEKSIGKKEGLVVFEDIMMNNSVLFLLEDEKSDVEEFEEELFGAPEDEDIQ</sequence>
<feature type="coiled-coil region" evidence="1">
    <location>
        <begin position="274"/>
        <end position="301"/>
    </location>
</feature>
<comment type="caution">
    <text evidence="4">The sequence shown here is derived from an EMBL/GenBank/DDBJ whole genome shotgun (WGS) entry which is preliminary data.</text>
</comment>
<dbReference type="Proteomes" id="UP001519271">
    <property type="component" value="Unassembled WGS sequence"/>
</dbReference>
<keyword evidence="1" id="KW-0175">Coiled coil</keyword>
<dbReference type="Gene3D" id="1.20.120.20">
    <property type="entry name" value="Apolipoprotein"/>
    <property type="match status" value="1"/>
</dbReference>
<organism evidence="4 5">
    <name type="scientific">Youngiibacter multivorans</name>
    <dbReference type="NCBI Taxonomy" id="937251"/>
    <lineage>
        <taxon>Bacteria</taxon>
        <taxon>Bacillati</taxon>
        <taxon>Bacillota</taxon>
        <taxon>Clostridia</taxon>
        <taxon>Eubacteriales</taxon>
        <taxon>Clostridiaceae</taxon>
        <taxon>Youngiibacter</taxon>
    </lineage>
</organism>
<dbReference type="PANTHER" id="PTHR47372:SF11">
    <property type="entry name" value="RE19971P"/>
    <property type="match status" value="1"/>
</dbReference>